<dbReference type="EMBL" id="BMFZ01000011">
    <property type="protein sequence ID" value="GGA57013.1"/>
    <property type="molecule type" value="Genomic_DNA"/>
</dbReference>
<sequence length="54" mass="6110">MQIFVNSLLSLNSRYMGPVPLGSGKNKKYDPAHEETARQEEIREELSGLMSLML</sequence>
<protein>
    <submittedName>
        <fullName evidence="1">Uncharacterized protein</fullName>
    </submittedName>
</protein>
<proteinExistence type="predicted"/>
<evidence type="ECO:0000313" key="2">
    <source>
        <dbReference type="Proteomes" id="UP000627464"/>
    </source>
</evidence>
<evidence type="ECO:0000313" key="1">
    <source>
        <dbReference type="EMBL" id="GGA57013.1"/>
    </source>
</evidence>
<accession>A0ABQ1H306</accession>
<name>A0ABQ1H306_9GAMM</name>
<keyword evidence="2" id="KW-1185">Reference proteome</keyword>
<organism evidence="1 2">
    <name type="scientific">Hafnia psychrotolerans</name>
    <dbReference type="NCBI Taxonomy" id="1477018"/>
    <lineage>
        <taxon>Bacteria</taxon>
        <taxon>Pseudomonadati</taxon>
        <taxon>Pseudomonadota</taxon>
        <taxon>Gammaproteobacteria</taxon>
        <taxon>Enterobacterales</taxon>
        <taxon>Hafniaceae</taxon>
        <taxon>Hafnia</taxon>
    </lineage>
</organism>
<gene>
    <name evidence="1" type="ORF">GCM10011328_35600</name>
</gene>
<reference evidence="2" key="1">
    <citation type="journal article" date="2019" name="Int. J. Syst. Evol. Microbiol.">
        <title>The Global Catalogue of Microorganisms (GCM) 10K type strain sequencing project: providing services to taxonomists for standard genome sequencing and annotation.</title>
        <authorList>
            <consortium name="The Broad Institute Genomics Platform"/>
            <consortium name="The Broad Institute Genome Sequencing Center for Infectious Disease"/>
            <person name="Wu L."/>
            <person name="Ma J."/>
        </authorList>
    </citation>
    <scope>NUCLEOTIDE SEQUENCE [LARGE SCALE GENOMIC DNA]</scope>
    <source>
        <strain evidence="2">CGMCC 1.12806</strain>
    </source>
</reference>
<dbReference type="Proteomes" id="UP000627464">
    <property type="component" value="Unassembled WGS sequence"/>
</dbReference>
<comment type="caution">
    <text evidence="1">The sequence shown here is derived from an EMBL/GenBank/DDBJ whole genome shotgun (WGS) entry which is preliminary data.</text>
</comment>